<keyword evidence="7" id="KW-0862">Zinc</keyword>
<dbReference type="PROSITE" id="PS51726">
    <property type="entry name" value="MYST_HAT"/>
    <property type="match status" value="1"/>
</dbReference>
<evidence type="ECO:0000256" key="2">
    <source>
        <dbReference type="ARBA" id="ARBA00010107"/>
    </source>
</evidence>
<feature type="compositionally biased region" description="Acidic residues" evidence="13">
    <location>
        <begin position="695"/>
        <end position="705"/>
    </location>
</feature>
<comment type="similarity">
    <text evidence="2 12">Belongs to the MYST (SAS/MOZ) family.</text>
</comment>
<feature type="domain" description="MYST-type HAT" evidence="14">
    <location>
        <begin position="194"/>
        <end position="493"/>
    </location>
</feature>
<keyword evidence="8" id="KW-0156">Chromatin regulator</keyword>
<dbReference type="InterPro" id="IPR050603">
    <property type="entry name" value="MYST_HAT"/>
</dbReference>
<dbReference type="Pfam" id="PF01853">
    <property type="entry name" value="MOZ_SAS"/>
    <property type="match status" value="1"/>
</dbReference>
<dbReference type="GO" id="GO:0000781">
    <property type="term" value="C:chromosome, telomeric region"/>
    <property type="evidence" value="ECO:0007669"/>
    <property type="project" value="GOC"/>
</dbReference>
<keyword evidence="6" id="KW-0863">Zinc-finger</keyword>
<dbReference type="PANTHER" id="PTHR10615">
    <property type="entry name" value="HISTONE ACETYLTRANSFERASE"/>
    <property type="match status" value="1"/>
</dbReference>
<dbReference type="SUPFAM" id="SSF55729">
    <property type="entry name" value="Acyl-CoA N-acyltransferases (Nat)"/>
    <property type="match status" value="1"/>
</dbReference>
<evidence type="ECO:0000313" key="15">
    <source>
        <dbReference type="EMBL" id="KTA97685.1"/>
    </source>
</evidence>
<dbReference type="InterPro" id="IPR016181">
    <property type="entry name" value="Acyl_CoA_acyltransferase"/>
</dbReference>
<dbReference type="InterPro" id="IPR036388">
    <property type="entry name" value="WH-like_DNA-bd_sf"/>
</dbReference>
<dbReference type="GO" id="GO:0006357">
    <property type="term" value="P:regulation of transcription by RNA polymerase II"/>
    <property type="evidence" value="ECO:0007669"/>
    <property type="project" value="TreeGrafter"/>
</dbReference>
<evidence type="ECO:0000256" key="10">
    <source>
        <dbReference type="ARBA" id="ARBA00023242"/>
    </source>
</evidence>
<dbReference type="GO" id="GO:1990467">
    <property type="term" value="C:NuA3a histone acetyltransferase complex"/>
    <property type="evidence" value="ECO:0007669"/>
    <property type="project" value="EnsemblFungi"/>
</dbReference>
<dbReference type="GO" id="GO:0030466">
    <property type="term" value="P:silent mating-type cassette heterochromatin formation"/>
    <property type="evidence" value="ECO:0007669"/>
    <property type="project" value="EnsemblFungi"/>
</dbReference>
<organism evidence="15 16">
    <name type="scientific">Candida glabrata</name>
    <name type="common">Yeast</name>
    <name type="synonym">Torulopsis glabrata</name>
    <dbReference type="NCBI Taxonomy" id="5478"/>
    <lineage>
        <taxon>Eukaryota</taxon>
        <taxon>Fungi</taxon>
        <taxon>Dikarya</taxon>
        <taxon>Ascomycota</taxon>
        <taxon>Saccharomycotina</taxon>
        <taxon>Saccharomycetes</taxon>
        <taxon>Saccharomycetales</taxon>
        <taxon>Saccharomycetaceae</taxon>
        <taxon>Nakaseomyces</taxon>
    </lineage>
</organism>
<keyword evidence="10 12" id="KW-0539">Nucleus</keyword>
<evidence type="ECO:0000259" key="14">
    <source>
        <dbReference type="PROSITE" id="PS51726"/>
    </source>
</evidence>
<dbReference type="AlphaFoldDB" id="A0A0W0CMZ1"/>
<evidence type="ECO:0000256" key="7">
    <source>
        <dbReference type="ARBA" id="ARBA00022833"/>
    </source>
</evidence>
<feature type="region of interest" description="Disordered" evidence="13">
    <location>
        <begin position="1"/>
        <end position="20"/>
    </location>
</feature>
<evidence type="ECO:0000256" key="4">
    <source>
        <dbReference type="ARBA" id="ARBA00022679"/>
    </source>
</evidence>
<evidence type="ECO:0000256" key="6">
    <source>
        <dbReference type="ARBA" id="ARBA00022771"/>
    </source>
</evidence>
<dbReference type="GO" id="GO:0004402">
    <property type="term" value="F:histone acetyltransferase activity"/>
    <property type="evidence" value="ECO:0007669"/>
    <property type="project" value="EnsemblFungi"/>
</dbReference>
<dbReference type="FunFam" id="3.40.630.30:FF:000001">
    <property type="entry name" value="Histone acetyltransferase"/>
    <property type="match status" value="1"/>
</dbReference>
<dbReference type="FunFam" id="3.30.60.60:FF:000001">
    <property type="entry name" value="Histone acetyltransferase"/>
    <property type="match status" value="1"/>
</dbReference>
<sequence>MNRATRSRKPDQLPSQPQRYDYNTINDLGATHMTNGGTNVASITTNLSTNPNVEIHEEVFENNARKLGPLKIRYDSKKLLNFKRLLEVRSENAIKDSEASIREFDPNGDSDALQIPEVDDDIPYRGVVVGKKNYSTHRTIPSSTDCEFFRRLFLESSTAAFYNGNVLLGNHDINDNDTSQPPNKKLKNVKAVKENPKTIEYVYIRDSEVKTWYTAPYPEEFNKNKILYVCEYCLKYMNSRFVYYRHTLKCKDHRPPGNEIYRDENVSVWEIDGRENVVYCQNLCLLAKLFLNSKTLYYDVEPFVFYVLTEREVSEDGTTVKNHFVGYFSKEKLNSSGYNLSCIITLPLYQRRGYGHFLMDFSYLLSKREFSQGTPEKPLSDLGLITYRNFWKLKCAETLLYLKNELNLEDSESDDKFPLVSIEDLANLTGMLPTDVILGLEELGVFYRCPDPNQNTTSYCIKIDSWNRIKAIRENWLRKGYQSLKPENLIWKPLIYGPSGGVNALGMVEPPSLPEDRKTSISSEPNFQNNPVDFFGSHITMVKKFMTDDIEDPRDLEILTIDNIKKRKLSVGKNNMLQQSWEIAYQDPRPVDKKDTTARKAPSLLSSKTTRKESLMSAETEDVLPYENQEMDDTSVVLETEESDPDDNDYDEEDINEKVISSDSSSLVVSSEEENTDETIPVRRFPRRHASGLDDASDDDRDELIDLTTSRQKRQLRRM</sequence>
<keyword evidence="5" id="KW-0479">Metal-binding</keyword>
<dbReference type="GO" id="GO:0003682">
    <property type="term" value="F:chromatin binding"/>
    <property type="evidence" value="ECO:0007669"/>
    <property type="project" value="TreeGrafter"/>
</dbReference>
<evidence type="ECO:0000256" key="3">
    <source>
        <dbReference type="ARBA" id="ARBA00013184"/>
    </source>
</evidence>
<dbReference type="GO" id="GO:0008270">
    <property type="term" value="F:zinc ion binding"/>
    <property type="evidence" value="ECO:0007669"/>
    <property type="project" value="UniProtKB-KW"/>
</dbReference>
<evidence type="ECO:0000256" key="12">
    <source>
        <dbReference type="RuleBase" id="RU361211"/>
    </source>
</evidence>
<dbReference type="Gene3D" id="1.10.10.10">
    <property type="entry name" value="Winged helix-like DNA-binding domain superfamily/Winged helix DNA-binding domain"/>
    <property type="match status" value="1"/>
</dbReference>
<dbReference type="GO" id="GO:1990468">
    <property type="term" value="C:NuA3b histone acetyltransferase complex"/>
    <property type="evidence" value="ECO:0007669"/>
    <property type="project" value="EnsemblFungi"/>
</dbReference>
<dbReference type="Pfam" id="PF17772">
    <property type="entry name" value="zf-MYST"/>
    <property type="match status" value="1"/>
</dbReference>
<dbReference type="EMBL" id="LLZZ01000157">
    <property type="protein sequence ID" value="KTA97685.1"/>
    <property type="molecule type" value="Genomic_DNA"/>
</dbReference>
<feature type="region of interest" description="Disordered" evidence="13">
    <location>
        <begin position="588"/>
        <end position="719"/>
    </location>
</feature>
<comment type="catalytic activity">
    <reaction evidence="12">
        <text>L-lysyl-[protein] + acetyl-CoA = N(6)-acetyl-L-lysyl-[protein] + CoA + H(+)</text>
        <dbReference type="Rhea" id="RHEA:45948"/>
        <dbReference type="Rhea" id="RHEA-COMP:9752"/>
        <dbReference type="Rhea" id="RHEA-COMP:10731"/>
        <dbReference type="ChEBI" id="CHEBI:15378"/>
        <dbReference type="ChEBI" id="CHEBI:29969"/>
        <dbReference type="ChEBI" id="CHEBI:57287"/>
        <dbReference type="ChEBI" id="CHEBI:57288"/>
        <dbReference type="ChEBI" id="CHEBI:61930"/>
        <dbReference type="EC" id="2.3.1.48"/>
    </reaction>
</comment>
<dbReference type="Gene3D" id="3.40.630.30">
    <property type="match status" value="1"/>
</dbReference>
<dbReference type="VEuPathDB" id="FungiDB:GVI51_A04081"/>
<feature type="compositionally biased region" description="Acidic residues" evidence="13">
    <location>
        <begin position="619"/>
        <end position="655"/>
    </location>
</feature>
<evidence type="ECO:0000256" key="13">
    <source>
        <dbReference type="SAM" id="MobiDB-lite"/>
    </source>
</evidence>
<dbReference type="VEuPathDB" id="FungiDB:B1J91_A04235g"/>
<reference evidence="15 16" key="1">
    <citation type="submission" date="2015-10" db="EMBL/GenBank/DDBJ databases">
        <title>Draft genomes sequences of Candida glabrata isolates 1A, 1B, 2A, 2B, 3A and 3B.</title>
        <authorList>
            <person name="Haavelsrud O.E."/>
            <person name="Gaustad P."/>
        </authorList>
    </citation>
    <scope>NUCLEOTIDE SEQUENCE [LARGE SCALE GENOMIC DNA]</scope>
    <source>
        <strain evidence="15">910700640</strain>
    </source>
</reference>
<feature type="compositionally biased region" description="Basic and acidic residues" evidence="13">
    <location>
        <begin position="589"/>
        <end position="598"/>
    </location>
</feature>
<feature type="compositionally biased region" description="Low complexity" evidence="13">
    <location>
        <begin position="659"/>
        <end position="670"/>
    </location>
</feature>
<proteinExistence type="inferred from homology"/>
<gene>
    <name evidence="15" type="ORF">AO440_000122</name>
</gene>
<evidence type="ECO:0000256" key="1">
    <source>
        <dbReference type="ARBA" id="ARBA00004123"/>
    </source>
</evidence>
<dbReference type="EC" id="2.3.1.48" evidence="3 12"/>
<dbReference type="Proteomes" id="UP000054886">
    <property type="component" value="Unassembled WGS sequence"/>
</dbReference>
<evidence type="ECO:0000313" key="16">
    <source>
        <dbReference type="Proteomes" id="UP000054886"/>
    </source>
</evidence>
<evidence type="ECO:0000256" key="11">
    <source>
        <dbReference type="PIRSR" id="PIRSR602717-51"/>
    </source>
</evidence>
<dbReference type="GO" id="GO:0031509">
    <property type="term" value="P:subtelomeric heterochromatin formation"/>
    <property type="evidence" value="ECO:0007669"/>
    <property type="project" value="EnsemblFungi"/>
</dbReference>
<keyword evidence="9" id="KW-0007">Acetylation</keyword>
<dbReference type="Gene3D" id="3.30.60.60">
    <property type="entry name" value="N-acetyl transferase-like"/>
    <property type="match status" value="1"/>
</dbReference>
<dbReference type="InterPro" id="IPR002717">
    <property type="entry name" value="HAT_MYST-type"/>
</dbReference>
<accession>A0A0W0CMZ1</accession>
<name>A0A0W0CMZ1_CANGB</name>
<dbReference type="InterPro" id="IPR040706">
    <property type="entry name" value="Zf-MYST"/>
</dbReference>
<comment type="caution">
    <text evidence="15">The sequence shown here is derived from an EMBL/GenBank/DDBJ whole genome shotgun (WGS) entry which is preliminary data.</text>
</comment>
<evidence type="ECO:0000256" key="5">
    <source>
        <dbReference type="ARBA" id="ARBA00022723"/>
    </source>
</evidence>
<dbReference type="VEuPathDB" id="FungiDB:CAGL0A04235g"/>
<protein>
    <recommendedName>
        <fullName evidence="3 12">Histone acetyltransferase</fullName>
        <ecNumber evidence="3 12">2.3.1.48</ecNumber>
    </recommendedName>
</protein>
<keyword evidence="4 15" id="KW-0808">Transferase</keyword>
<evidence type="ECO:0000256" key="9">
    <source>
        <dbReference type="ARBA" id="ARBA00022990"/>
    </source>
</evidence>
<dbReference type="PANTHER" id="PTHR10615:SF161">
    <property type="entry name" value="HISTONE ACETYLTRANSFERASE KAT7"/>
    <property type="match status" value="1"/>
</dbReference>
<comment type="subcellular location">
    <subcellularLocation>
        <location evidence="1 12">Nucleus</location>
    </subcellularLocation>
</comment>
<evidence type="ECO:0000256" key="8">
    <source>
        <dbReference type="ARBA" id="ARBA00022853"/>
    </source>
</evidence>
<dbReference type="VEuPathDB" id="FungiDB:GWK60_A04125"/>
<feature type="active site" description="Proton donor/acceptor" evidence="11">
    <location>
        <position position="376"/>
    </location>
</feature>
<dbReference type="GO" id="GO:0005634">
    <property type="term" value="C:nucleus"/>
    <property type="evidence" value="ECO:0007669"/>
    <property type="project" value="UniProtKB-SubCell"/>
</dbReference>
<dbReference type="GO" id="GO:0003712">
    <property type="term" value="F:transcription coregulator activity"/>
    <property type="evidence" value="ECO:0007669"/>
    <property type="project" value="TreeGrafter"/>
</dbReference>